<accession>A0A4Q9PNW7</accession>
<evidence type="ECO:0000313" key="2">
    <source>
        <dbReference type="EMBL" id="TBU55993.1"/>
    </source>
</evidence>
<organism evidence="2 3">
    <name type="scientific">Dichomitus squalens</name>
    <dbReference type="NCBI Taxonomy" id="114155"/>
    <lineage>
        <taxon>Eukaryota</taxon>
        <taxon>Fungi</taxon>
        <taxon>Dikarya</taxon>
        <taxon>Basidiomycota</taxon>
        <taxon>Agaricomycotina</taxon>
        <taxon>Agaricomycetes</taxon>
        <taxon>Polyporales</taxon>
        <taxon>Polyporaceae</taxon>
        <taxon>Dichomitus</taxon>
    </lineage>
</organism>
<dbReference type="EMBL" id="ML145159">
    <property type="protein sequence ID" value="TBU55993.1"/>
    <property type="molecule type" value="Genomic_DNA"/>
</dbReference>
<gene>
    <name evidence="2" type="ORF">BD310DRAFT_883403</name>
</gene>
<name>A0A4Q9PNW7_9APHY</name>
<feature type="region of interest" description="Disordered" evidence="1">
    <location>
        <begin position="512"/>
        <end position="575"/>
    </location>
</feature>
<reference evidence="2 3" key="1">
    <citation type="submission" date="2019-01" db="EMBL/GenBank/DDBJ databases">
        <title>Draft genome sequences of three monokaryotic isolates of the white-rot basidiomycete fungus Dichomitus squalens.</title>
        <authorList>
            <consortium name="DOE Joint Genome Institute"/>
            <person name="Lopez S.C."/>
            <person name="Andreopoulos B."/>
            <person name="Pangilinan J."/>
            <person name="Lipzen A."/>
            <person name="Riley R."/>
            <person name="Ahrendt S."/>
            <person name="Ng V."/>
            <person name="Barry K."/>
            <person name="Daum C."/>
            <person name="Grigoriev I.V."/>
            <person name="Hilden K.S."/>
            <person name="Makela M.R."/>
            <person name="de Vries R.P."/>
        </authorList>
    </citation>
    <scope>NUCLEOTIDE SEQUENCE [LARGE SCALE GENOMIC DNA]</scope>
    <source>
        <strain evidence="2 3">CBS 464.89</strain>
    </source>
</reference>
<evidence type="ECO:0000313" key="3">
    <source>
        <dbReference type="Proteomes" id="UP000292082"/>
    </source>
</evidence>
<keyword evidence="3" id="KW-1185">Reference proteome</keyword>
<feature type="compositionally biased region" description="Acidic residues" evidence="1">
    <location>
        <begin position="538"/>
        <end position="548"/>
    </location>
</feature>
<protein>
    <submittedName>
        <fullName evidence="2">Uncharacterized protein</fullName>
    </submittedName>
</protein>
<feature type="region of interest" description="Disordered" evidence="1">
    <location>
        <begin position="54"/>
        <end position="83"/>
    </location>
</feature>
<feature type="compositionally biased region" description="Polar residues" evidence="1">
    <location>
        <begin position="112"/>
        <end position="126"/>
    </location>
</feature>
<feature type="compositionally biased region" description="Basic and acidic residues" evidence="1">
    <location>
        <begin position="67"/>
        <end position="78"/>
    </location>
</feature>
<dbReference type="Proteomes" id="UP000292082">
    <property type="component" value="Unassembled WGS sequence"/>
</dbReference>
<feature type="compositionally biased region" description="Basic residues" evidence="1">
    <location>
        <begin position="553"/>
        <end position="563"/>
    </location>
</feature>
<feature type="compositionally biased region" description="Basic residues" evidence="1">
    <location>
        <begin position="520"/>
        <end position="533"/>
    </location>
</feature>
<feature type="compositionally biased region" description="Polar residues" evidence="1">
    <location>
        <begin position="150"/>
        <end position="159"/>
    </location>
</feature>
<feature type="region of interest" description="Disordered" evidence="1">
    <location>
        <begin position="112"/>
        <end position="188"/>
    </location>
</feature>
<proteinExistence type="predicted"/>
<feature type="compositionally biased region" description="Low complexity" evidence="1">
    <location>
        <begin position="127"/>
        <end position="141"/>
    </location>
</feature>
<dbReference type="AlphaFoldDB" id="A0A4Q9PNW7"/>
<sequence length="575" mass="63264">MTRTAAELTEIAKALNIWKYKDSKKTLVSKISTHLRANPNLAKESQFQGLFAYRPDKDAAKAPTKNSADRDAEDKAEASKGAGTVTGALKMLSEHGIARDPPARVARLNIRTTRSSVHQSEPQETISAGAELSSSSAFESPPASPLVEQVDSSTAMNSHDVQEPIIMGGMDSDPDQISERAKEPSPKQTNRTFMVHHDSVSTANHVILVIVAFERDTGSGKSVDEVHIPHTQQLAIHERDEQGNICTYVRLSELLPVAFKYVSTPMKKRGGRLFRPGLSSEGAQVDIGSLESIARQERLKYLESEKVNHYLLESVQGEEESLVCRLFVRDPETSSTSKTSLVLCENFDREAHASAPFKPMPSQGVGRANLGATSLSAKKDDPFVAWLWKLLKGREAEWPKVTVAGDAIARVKAIHEAMAAIRELGWERSSGGYRVPEDYVDAGAFTGRMFTKQEILTALRLGHSSSNGYEQLFARETMLKLPKLRQWFDDPSGPLASTFGYMTVKQLKQWQADKLGSRSSKGKSSKSSKRKRSKASDSDSDSSSDSDSDLQHGRSKKGKKVKRMRSEDLDASLSD</sequence>
<evidence type="ECO:0000256" key="1">
    <source>
        <dbReference type="SAM" id="MobiDB-lite"/>
    </source>
</evidence>